<dbReference type="GO" id="GO:0003724">
    <property type="term" value="F:RNA helicase activity"/>
    <property type="evidence" value="ECO:0007669"/>
    <property type="project" value="UniProtKB-EC"/>
</dbReference>
<dbReference type="SMART" id="SM01178">
    <property type="entry name" value="DUF4217"/>
    <property type="match status" value="1"/>
</dbReference>
<dbReference type="eggNOG" id="KOG0342">
    <property type="taxonomic scope" value="Eukaryota"/>
</dbReference>
<dbReference type="SUPFAM" id="SSF52540">
    <property type="entry name" value="P-loop containing nucleoside triphosphate hydrolases"/>
    <property type="match status" value="1"/>
</dbReference>
<gene>
    <name evidence="9" type="ORF">THAPSDRAFT_30457</name>
</gene>
<evidence type="ECO:0000313" key="10">
    <source>
        <dbReference type="Proteomes" id="UP000001449"/>
    </source>
</evidence>
<dbReference type="PANTHER" id="PTHR24031">
    <property type="entry name" value="RNA HELICASE"/>
    <property type="match status" value="1"/>
</dbReference>
<name>B8LDB4_THAPS</name>
<keyword evidence="5 6" id="KW-0694">RNA-binding</keyword>
<dbReference type="AlphaFoldDB" id="B8LDB4"/>
<evidence type="ECO:0000256" key="5">
    <source>
        <dbReference type="ARBA" id="ARBA00022884"/>
    </source>
</evidence>
<dbReference type="Pfam" id="PF13959">
    <property type="entry name" value="CTE_SPB4"/>
    <property type="match status" value="1"/>
</dbReference>
<protein>
    <recommendedName>
        <fullName evidence="6">ATP-dependent RNA helicase</fullName>
        <ecNumber evidence="6">3.6.4.13</ecNumber>
    </recommendedName>
</protein>
<proteinExistence type="inferred from homology"/>
<evidence type="ECO:0000256" key="7">
    <source>
        <dbReference type="SAM" id="MobiDB-lite"/>
    </source>
</evidence>
<keyword evidence="4 6" id="KW-0067">ATP-binding</keyword>
<dbReference type="RefSeq" id="XP_002297048.1">
    <property type="nucleotide sequence ID" value="XM_002297012.1"/>
</dbReference>
<dbReference type="STRING" id="35128.B8LDB4"/>
<organism evidence="9 10">
    <name type="scientific">Thalassiosira pseudonana</name>
    <name type="common">Marine diatom</name>
    <name type="synonym">Cyclotella nana</name>
    <dbReference type="NCBI Taxonomy" id="35128"/>
    <lineage>
        <taxon>Eukaryota</taxon>
        <taxon>Sar</taxon>
        <taxon>Stramenopiles</taxon>
        <taxon>Ochrophyta</taxon>
        <taxon>Bacillariophyta</taxon>
        <taxon>Coscinodiscophyceae</taxon>
        <taxon>Thalassiosirophycidae</taxon>
        <taxon>Thalassiosirales</taxon>
        <taxon>Thalassiosiraceae</taxon>
        <taxon>Thalassiosira</taxon>
    </lineage>
</organism>
<dbReference type="PaxDb" id="35128-Thaps30457"/>
<evidence type="ECO:0000256" key="1">
    <source>
        <dbReference type="ARBA" id="ARBA00022741"/>
    </source>
</evidence>
<dbReference type="GO" id="GO:0003723">
    <property type="term" value="F:RNA binding"/>
    <property type="evidence" value="ECO:0007669"/>
    <property type="project" value="UniProtKB-UniRule"/>
</dbReference>
<dbReference type="GeneID" id="7449930"/>
<feature type="domain" description="Helicase C-terminal" evidence="8">
    <location>
        <begin position="1"/>
        <end position="156"/>
    </location>
</feature>
<dbReference type="InterPro" id="IPR025313">
    <property type="entry name" value="SPB4-like_CTE"/>
</dbReference>
<keyword evidence="10" id="KW-1185">Reference proteome</keyword>
<sequence length="266" mass="30880">MLYTFLKRNIHNKVILFFSTTKSTEYYTKLLQRLKFDARCIHSGQRKEKYLSEFFDFSKNSTSGILCLPDSEGEELAIPPNVAWIVQYEPPANPSEYIFRVGRISSESSLAVGRALLFLTPHQFGFLQYYKAAQVKFYEYEIPKLSNVQKQYVKLLRKDDRLRALGVAAYHGYLISYASHEFRDVYDIHEVDQSRVALSFGFTEPPLDEESGDEEETDNKRTLRKGGSRWKPNKPRGDSWLKGEKSWRYADRHSSAMRVGSVKTDL</sequence>
<dbReference type="InterPro" id="IPR027417">
    <property type="entry name" value="P-loop_NTPase"/>
</dbReference>
<dbReference type="Proteomes" id="UP000001449">
    <property type="component" value="Unassembled WGS sequence"/>
</dbReference>
<feature type="region of interest" description="Disordered" evidence="7">
    <location>
        <begin position="203"/>
        <end position="241"/>
    </location>
</feature>
<evidence type="ECO:0000256" key="2">
    <source>
        <dbReference type="ARBA" id="ARBA00022801"/>
    </source>
</evidence>
<dbReference type="EC" id="3.6.4.13" evidence="6"/>
<dbReference type="Pfam" id="PF00271">
    <property type="entry name" value="Helicase_C"/>
    <property type="match status" value="1"/>
</dbReference>
<feature type="compositionally biased region" description="Acidic residues" evidence="7">
    <location>
        <begin position="206"/>
        <end position="217"/>
    </location>
</feature>
<dbReference type="EMBL" id="DS999419">
    <property type="protein sequence ID" value="EED86776.1"/>
    <property type="molecule type" value="Genomic_DNA"/>
</dbReference>
<evidence type="ECO:0000259" key="8">
    <source>
        <dbReference type="PROSITE" id="PS51194"/>
    </source>
</evidence>
<comment type="function">
    <text evidence="6">RNA helicase.</text>
</comment>
<dbReference type="PROSITE" id="PS51194">
    <property type="entry name" value="HELICASE_CTER"/>
    <property type="match status" value="1"/>
</dbReference>
<reference evidence="9 10" key="1">
    <citation type="journal article" date="2004" name="Science">
        <title>The genome of the diatom Thalassiosira pseudonana: ecology, evolution, and metabolism.</title>
        <authorList>
            <person name="Armbrust E.V."/>
            <person name="Berges J.A."/>
            <person name="Bowler C."/>
            <person name="Green B.R."/>
            <person name="Martinez D."/>
            <person name="Putnam N.H."/>
            <person name="Zhou S."/>
            <person name="Allen A.E."/>
            <person name="Apt K.E."/>
            <person name="Bechner M."/>
            <person name="Brzezinski M.A."/>
            <person name="Chaal B.K."/>
            <person name="Chiovitti A."/>
            <person name="Davis A.K."/>
            <person name="Demarest M.S."/>
            <person name="Detter J.C."/>
            <person name="Glavina T."/>
            <person name="Goodstein D."/>
            <person name="Hadi M.Z."/>
            <person name="Hellsten U."/>
            <person name="Hildebrand M."/>
            <person name="Jenkins B.D."/>
            <person name="Jurka J."/>
            <person name="Kapitonov V.V."/>
            <person name="Kroger N."/>
            <person name="Lau W.W."/>
            <person name="Lane T.W."/>
            <person name="Larimer F.W."/>
            <person name="Lippmeier J.C."/>
            <person name="Lucas S."/>
            <person name="Medina M."/>
            <person name="Montsant A."/>
            <person name="Obornik M."/>
            <person name="Parker M.S."/>
            <person name="Palenik B."/>
            <person name="Pazour G.J."/>
            <person name="Richardson P.M."/>
            <person name="Rynearson T.A."/>
            <person name="Saito M.A."/>
            <person name="Schwartz D.C."/>
            <person name="Thamatrakoln K."/>
            <person name="Valentin K."/>
            <person name="Vardi A."/>
            <person name="Wilkerson F.P."/>
            <person name="Rokhsar D.S."/>
        </authorList>
    </citation>
    <scope>NUCLEOTIDE SEQUENCE [LARGE SCALE GENOMIC DNA]</scope>
    <source>
        <strain evidence="9 10">CCMP1335</strain>
    </source>
</reference>
<dbReference type="Gene3D" id="3.40.50.300">
    <property type="entry name" value="P-loop containing nucleotide triphosphate hydrolases"/>
    <property type="match status" value="1"/>
</dbReference>
<evidence type="ECO:0000256" key="6">
    <source>
        <dbReference type="RuleBase" id="RU365068"/>
    </source>
</evidence>
<dbReference type="HOGENOM" id="CLU_003041_26_3_1"/>
<evidence type="ECO:0000313" key="9">
    <source>
        <dbReference type="EMBL" id="EED86776.1"/>
    </source>
</evidence>
<comment type="domain">
    <text evidence="6">The Q motif is unique to and characteristic of the DEAD box family of RNA helicases and controls ATP binding and hydrolysis.</text>
</comment>
<evidence type="ECO:0000256" key="3">
    <source>
        <dbReference type="ARBA" id="ARBA00022806"/>
    </source>
</evidence>
<comment type="similarity">
    <text evidence="6">Belongs to the DEAD box helicase family.</text>
</comment>
<accession>B8LDB4</accession>
<keyword evidence="2 6" id="KW-0378">Hydrolase</keyword>
<keyword evidence="1 6" id="KW-0547">Nucleotide-binding</keyword>
<dbReference type="InterPro" id="IPR001650">
    <property type="entry name" value="Helicase_C-like"/>
</dbReference>
<dbReference type="GO" id="GO:0005524">
    <property type="term" value="F:ATP binding"/>
    <property type="evidence" value="ECO:0007669"/>
    <property type="project" value="UniProtKB-UniRule"/>
</dbReference>
<dbReference type="InParanoid" id="B8LDB4"/>
<comment type="catalytic activity">
    <reaction evidence="6">
        <text>ATP + H2O = ADP + phosphate + H(+)</text>
        <dbReference type="Rhea" id="RHEA:13065"/>
        <dbReference type="ChEBI" id="CHEBI:15377"/>
        <dbReference type="ChEBI" id="CHEBI:15378"/>
        <dbReference type="ChEBI" id="CHEBI:30616"/>
        <dbReference type="ChEBI" id="CHEBI:43474"/>
        <dbReference type="ChEBI" id="CHEBI:456216"/>
        <dbReference type="EC" id="3.6.4.13"/>
    </reaction>
</comment>
<keyword evidence="3 6" id="KW-0347">Helicase</keyword>
<evidence type="ECO:0000256" key="4">
    <source>
        <dbReference type="ARBA" id="ARBA00022840"/>
    </source>
</evidence>
<dbReference type="KEGG" id="tps:THAPSDRAFT_30457"/>
<dbReference type="GO" id="GO:0016787">
    <property type="term" value="F:hydrolase activity"/>
    <property type="evidence" value="ECO:0007669"/>
    <property type="project" value="UniProtKB-KW"/>
</dbReference>
<reference evidence="9 10" key="2">
    <citation type="journal article" date="2008" name="Nature">
        <title>The Phaeodactylum genome reveals the evolutionary history of diatom genomes.</title>
        <authorList>
            <person name="Bowler C."/>
            <person name="Allen A.E."/>
            <person name="Badger J.H."/>
            <person name="Grimwood J."/>
            <person name="Jabbari K."/>
            <person name="Kuo A."/>
            <person name="Maheswari U."/>
            <person name="Martens C."/>
            <person name="Maumus F."/>
            <person name="Otillar R.P."/>
            <person name="Rayko E."/>
            <person name="Salamov A."/>
            <person name="Vandepoele K."/>
            <person name="Beszteri B."/>
            <person name="Gruber A."/>
            <person name="Heijde M."/>
            <person name="Katinka M."/>
            <person name="Mock T."/>
            <person name="Valentin K."/>
            <person name="Verret F."/>
            <person name="Berges J.A."/>
            <person name="Brownlee C."/>
            <person name="Cadoret J.P."/>
            <person name="Chiovitti A."/>
            <person name="Choi C.J."/>
            <person name="Coesel S."/>
            <person name="De Martino A."/>
            <person name="Detter J.C."/>
            <person name="Durkin C."/>
            <person name="Falciatore A."/>
            <person name="Fournet J."/>
            <person name="Haruta M."/>
            <person name="Huysman M.J."/>
            <person name="Jenkins B.D."/>
            <person name="Jiroutova K."/>
            <person name="Jorgensen R.E."/>
            <person name="Joubert Y."/>
            <person name="Kaplan A."/>
            <person name="Kroger N."/>
            <person name="Kroth P.G."/>
            <person name="La Roche J."/>
            <person name="Lindquist E."/>
            <person name="Lommer M."/>
            <person name="Martin-Jezequel V."/>
            <person name="Lopez P.J."/>
            <person name="Lucas S."/>
            <person name="Mangogna M."/>
            <person name="McGinnis K."/>
            <person name="Medlin L.K."/>
            <person name="Montsant A."/>
            <person name="Oudot-Le Secq M.P."/>
            <person name="Napoli C."/>
            <person name="Obornik M."/>
            <person name="Parker M.S."/>
            <person name="Petit J.L."/>
            <person name="Porcel B.M."/>
            <person name="Poulsen N."/>
            <person name="Robison M."/>
            <person name="Rychlewski L."/>
            <person name="Rynearson T.A."/>
            <person name="Schmutz J."/>
            <person name="Shapiro H."/>
            <person name="Siaut M."/>
            <person name="Stanley M."/>
            <person name="Sussman M.R."/>
            <person name="Taylor A.R."/>
            <person name="Vardi A."/>
            <person name="von Dassow P."/>
            <person name="Vyverman W."/>
            <person name="Willis A."/>
            <person name="Wyrwicz L.S."/>
            <person name="Rokhsar D.S."/>
            <person name="Weissenbach J."/>
            <person name="Armbrust E.V."/>
            <person name="Green B.R."/>
            <person name="Van de Peer Y."/>
            <person name="Grigoriev I.V."/>
        </authorList>
    </citation>
    <scope>NUCLEOTIDE SEQUENCE [LARGE SCALE GENOMIC DNA]</scope>
    <source>
        <strain evidence="9 10">CCMP1335</strain>
    </source>
</reference>
<feature type="compositionally biased region" description="Basic residues" evidence="7">
    <location>
        <begin position="222"/>
        <end position="234"/>
    </location>
</feature>